<dbReference type="GO" id="GO:0003723">
    <property type="term" value="F:RNA binding"/>
    <property type="evidence" value="ECO:0007669"/>
    <property type="project" value="InterPro"/>
</dbReference>
<evidence type="ECO:0000313" key="5">
    <source>
        <dbReference type="Proteomes" id="UP000309340"/>
    </source>
</evidence>
<comment type="similarity">
    <text evidence="1 2">Belongs to the RNase T2 family.</text>
</comment>
<dbReference type="EMBL" id="NAJQ01000047">
    <property type="protein sequence ID" value="TKA81683.1"/>
    <property type="molecule type" value="Genomic_DNA"/>
</dbReference>
<dbReference type="InterPro" id="IPR057328">
    <property type="entry name" value="RNaseT2L_C"/>
</dbReference>
<keyword evidence="5" id="KW-1185">Reference proteome</keyword>
<feature type="domain" description="RNase T2-like C-terminal" evidence="3">
    <location>
        <begin position="148"/>
        <end position="268"/>
    </location>
</feature>
<accession>A0A4U0Y0Z4</accession>
<name>A0A4U0Y0Z4_9PEZI</name>
<evidence type="ECO:0000256" key="1">
    <source>
        <dbReference type="ARBA" id="ARBA00007469"/>
    </source>
</evidence>
<dbReference type="AlphaFoldDB" id="A0A4U0Y0Z4"/>
<dbReference type="OrthoDB" id="435754at2759"/>
<comment type="caution">
    <text evidence="4">The sequence shown here is derived from an EMBL/GenBank/DDBJ whole genome shotgun (WGS) entry which is preliminary data.</text>
</comment>
<dbReference type="Pfam" id="PF25488">
    <property type="entry name" value="RNaseT2L_C"/>
    <property type="match status" value="1"/>
</dbReference>
<dbReference type="InterPro" id="IPR001568">
    <property type="entry name" value="RNase_T2-like"/>
</dbReference>
<dbReference type="SUPFAM" id="SSF55895">
    <property type="entry name" value="Ribonuclease Rh-like"/>
    <property type="match status" value="1"/>
</dbReference>
<dbReference type="Gene3D" id="3.90.730.10">
    <property type="entry name" value="Ribonuclease T2-like"/>
    <property type="match status" value="1"/>
</dbReference>
<dbReference type="GO" id="GO:0033897">
    <property type="term" value="F:ribonuclease T2 activity"/>
    <property type="evidence" value="ECO:0007669"/>
    <property type="project" value="InterPro"/>
</dbReference>
<gene>
    <name evidence="4" type="ORF">B0A55_01349</name>
</gene>
<evidence type="ECO:0000256" key="2">
    <source>
        <dbReference type="RuleBase" id="RU004328"/>
    </source>
</evidence>
<dbReference type="Proteomes" id="UP000309340">
    <property type="component" value="Unassembled WGS sequence"/>
</dbReference>
<dbReference type="InterPro" id="IPR036430">
    <property type="entry name" value="RNase_T2-like_sf"/>
</dbReference>
<reference evidence="4 5" key="1">
    <citation type="submission" date="2017-03" db="EMBL/GenBank/DDBJ databases">
        <title>Genomes of endolithic fungi from Antarctica.</title>
        <authorList>
            <person name="Coleine C."/>
            <person name="Masonjones S."/>
            <person name="Stajich J.E."/>
        </authorList>
    </citation>
    <scope>NUCLEOTIDE SEQUENCE [LARGE SCALE GENOMIC DNA]</scope>
    <source>
        <strain evidence="4 5">CCFEE 5184</strain>
    </source>
</reference>
<protein>
    <recommendedName>
        <fullName evidence="3">RNase T2-like C-terminal domain-containing protein</fullName>
    </recommendedName>
</protein>
<proteinExistence type="inferred from homology"/>
<sequence>MSTFDTQCYPSYQPTEEVPDFFSRTVSLYQTLPSYDWLAAGGVVPSTTVTYTAQQFQDALSPHHGGNQVYLGCTDGNQIDELWYYYYVQGSVQDGTFEPTEFGSSSCPATGIYYYPKGYVPPTTITSQPATSATATATATASCTATATPFAGKGYLYVYNSTGTQQGFVISTGKWYTAAGTPATITSSSTTGQGPFTLTTSKGLCAIQADSSLFCDASVTTGAQFYSDGSSLQFNGSDVFSAATTPSGTAQGVIFAGDGQPVDIGTQWVPKC</sequence>
<evidence type="ECO:0000313" key="4">
    <source>
        <dbReference type="EMBL" id="TKA81683.1"/>
    </source>
</evidence>
<evidence type="ECO:0000259" key="3">
    <source>
        <dbReference type="Pfam" id="PF25488"/>
    </source>
</evidence>
<dbReference type="Pfam" id="PF00445">
    <property type="entry name" value="Ribonuclease_T2"/>
    <property type="match status" value="1"/>
</dbReference>
<organism evidence="4 5">
    <name type="scientific">Friedmanniomyces simplex</name>
    <dbReference type="NCBI Taxonomy" id="329884"/>
    <lineage>
        <taxon>Eukaryota</taxon>
        <taxon>Fungi</taxon>
        <taxon>Dikarya</taxon>
        <taxon>Ascomycota</taxon>
        <taxon>Pezizomycotina</taxon>
        <taxon>Dothideomycetes</taxon>
        <taxon>Dothideomycetidae</taxon>
        <taxon>Mycosphaerellales</taxon>
        <taxon>Teratosphaeriaceae</taxon>
        <taxon>Friedmanniomyces</taxon>
    </lineage>
</organism>